<dbReference type="PANTHER" id="PTHR42928:SF5">
    <property type="entry name" value="BLR1237 PROTEIN"/>
    <property type="match status" value="1"/>
</dbReference>
<dbReference type="InterPro" id="IPR005064">
    <property type="entry name" value="BUG"/>
</dbReference>
<dbReference type="RefSeq" id="WP_371439656.1">
    <property type="nucleotide sequence ID" value="NZ_JBHSRS010000084.1"/>
</dbReference>
<dbReference type="EMBL" id="JBHSRS010000084">
    <property type="protein sequence ID" value="MFC6283887.1"/>
    <property type="molecule type" value="Genomic_DNA"/>
</dbReference>
<organism evidence="3 4">
    <name type="scientific">Polaromonas aquatica</name>
    <dbReference type="NCBI Taxonomy" id="332657"/>
    <lineage>
        <taxon>Bacteria</taxon>
        <taxon>Pseudomonadati</taxon>
        <taxon>Pseudomonadota</taxon>
        <taxon>Betaproteobacteria</taxon>
        <taxon>Burkholderiales</taxon>
        <taxon>Comamonadaceae</taxon>
        <taxon>Polaromonas</taxon>
    </lineage>
</organism>
<name>A0ABW1U2M0_9BURK</name>
<dbReference type="PIRSF" id="PIRSF017082">
    <property type="entry name" value="YflP"/>
    <property type="match status" value="1"/>
</dbReference>
<keyword evidence="2" id="KW-0732">Signal</keyword>
<evidence type="ECO:0000256" key="2">
    <source>
        <dbReference type="SAM" id="SignalP"/>
    </source>
</evidence>
<accession>A0ABW1U2M0</accession>
<protein>
    <submittedName>
        <fullName evidence="3">Bug family tripartite tricarboxylate transporter substrate binding protein</fullName>
    </submittedName>
</protein>
<feature type="chain" id="PRO_5045850337" evidence="2">
    <location>
        <begin position="30"/>
        <end position="329"/>
    </location>
</feature>
<evidence type="ECO:0000256" key="1">
    <source>
        <dbReference type="ARBA" id="ARBA00006987"/>
    </source>
</evidence>
<reference evidence="4" key="1">
    <citation type="journal article" date="2019" name="Int. J. Syst. Evol. Microbiol.">
        <title>The Global Catalogue of Microorganisms (GCM) 10K type strain sequencing project: providing services to taxonomists for standard genome sequencing and annotation.</title>
        <authorList>
            <consortium name="The Broad Institute Genomics Platform"/>
            <consortium name="The Broad Institute Genome Sequencing Center for Infectious Disease"/>
            <person name="Wu L."/>
            <person name="Ma J."/>
        </authorList>
    </citation>
    <scope>NUCLEOTIDE SEQUENCE [LARGE SCALE GENOMIC DNA]</scope>
    <source>
        <strain evidence="4">CCUG 39402</strain>
    </source>
</reference>
<dbReference type="CDD" id="cd13578">
    <property type="entry name" value="PBP2_Bug27"/>
    <property type="match status" value="1"/>
</dbReference>
<dbReference type="Gene3D" id="3.40.190.150">
    <property type="entry name" value="Bordetella uptake gene, domain 1"/>
    <property type="match status" value="1"/>
</dbReference>
<dbReference type="SUPFAM" id="SSF53850">
    <property type="entry name" value="Periplasmic binding protein-like II"/>
    <property type="match status" value="1"/>
</dbReference>
<dbReference type="InterPro" id="IPR006311">
    <property type="entry name" value="TAT_signal"/>
</dbReference>
<feature type="signal peptide" evidence="2">
    <location>
        <begin position="1"/>
        <end position="29"/>
    </location>
</feature>
<dbReference type="PROSITE" id="PS51318">
    <property type="entry name" value="TAT"/>
    <property type="match status" value="1"/>
</dbReference>
<keyword evidence="4" id="KW-1185">Reference proteome</keyword>
<dbReference type="Gene3D" id="3.40.190.10">
    <property type="entry name" value="Periplasmic binding protein-like II"/>
    <property type="match status" value="1"/>
</dbReference>
<evidence type="ECO:0000313" key="3">
    <source>
        <dbReference type="EMBL" id="MFC6283887.1"/>
    </source>
</evidence>
<comment type="caution">
    <text evidence="3">The sequence shown here is derived from an EMBL/GenBank/DDBJ whole genome shotgun (WGS) entry which is preliminary data.</text>
</comment>
<gene>
    <name evidence="3" type="ORF">ACFQND_21880</name>
</gene>
<dbReference type="Pfam" id="PF03401">
    <property type="entry name" value="TctC"/>
    <property type="match status" value="1"/>
</dbReference>
<dbReference type="InterPro" id="IPR042100">
    <property type="entry name" value="Bug_dom1"/>
</dbReference>
<evidence type="ECO:0000313" key="4">
    <source>
        <dbReference type="Proteomes" id="UP001596270"/>
    </source>
</evidence>
<comment type="similarity">
    <text evidence="1">Belongs to the UPF0065 (bug) family.</text>
</comment>
<sequence length="329" mass="34191">MKLNRRHIATAAVLAGLAAAGGFSTQAQAQAYPTKPIRLVVAFSTGSGNDITGRELARYMGDILGQPVVVENRGGGGGSIGTDVVAKAAPDGYVIGLGTSSQLVMNVGLYPRLPFDVEKDLRSIGLVSRTPLVLVASTSTPKTLKELIAYAKSNPGKITYGSGGPGSISHVVGENFAKAADISLLHVPYKGNGAALIDLSGGHVNLLFDGLISASPIAQQGRGQLLAVSGKKRSAVAPNVPTFAEQGLPTYEAYTWNNLMAPAKTPQAIIDKLNAALNQALAMPEMKKHLAQGASESLGPTTPAQADAYGQAERAKWVPFIRALRIDTN</sequence>
<dbReference type="PANTHER" id="PTHR42928">
    <property type="entry name" value="TRICARBOXYLATE-BINDING PROTEIN"/>
    <property type="match status" value="1"/>
</dbReference>
<dbReference type="Proteomes" id="UP001596270">
    <property type="component" value="Unassembled WGS sequence"/>
</dbReference>
<proteinExistence type="inferred from homology"/>